<organism evidence="1 2">
    <name type="scientific">Heliocybe sulcata</name>
    <dbReference type="NCBI Taxonomy" id="5364"/>
    <lineage>
        <taxon>Eukaryota</taxon>
        <taxon>Fungi</taxon>
        <taxon>Dikarya</taxon>
        <taxon>Basidiomycota</taxon>
        <taxon>Agaricomycotina</taxon>
        <taxon>Agaricomycetes</taxon>
        <taxon>Gloeophyllales</taxon>
        <taxon>Gloeophyllaceae</taxon>
        <taxon>Heliocybe</taxon>
    </lineage>
</organism>
<dbReference type="EMBL" id="ML213508">
    <property type="protein sequence ID" value="TFK53131.1"/>
    <property type="molecule type" value="Genomic_DNA"/>
</dbReference>
<dbReference type="Gene3D" id="3.90.1200.10">
    <property type="match status" value="1"/>
</dbReference>
<name>A0A5C3NHS9_9AGAM</name>
<dbReference type="AlphaFoldDB" id="A0A5C3NHS9"/>
<sequence length="397" mass="44936">FINTLDTETIQSLALASRRKLSASALESVLPLTLSCVVVLPPKNGSDNIVYELIFSDDIHWAVRVPFQQWSDLRSESMRLDIVAQHYILSCTSVPLPRIHSYCLDEKNPLGHPYMMTDWASGVRLVDVWDDPGWWQPPRTKERFLASLARHMAELASLEFEKIGRLDSTEQGDSHFVGPFPSRHALCRTTRLLSPDSQIGPFESTHAYLSLPLDERRRSRDNELLAVLSLLLAGLPDPRFDAPPFVLGHPDFDSQNVFISEETAELSAMIDWDGVAVLPRQLGALTYPAWLTVDWNPIMYSSYKEQQHCDTEEELHEYRAMYTEAMRTLSAEYAEATRNSHILSTLAIAVAEEFTTGAIVYHLGKFAFGSRLLMYDLLEGIKRAPWFNLIPGDVARV</sequence>
<dbReference type="InterPro" id="IPR011009">
    <property type="entry name" value="Kinase-like_dom_sf"/>
</dbReference>
<dbReference type="InterPro" id="IPR051678">
    <property type="entry name" value="AGP_Transferase"/>
</dbReference>
<reference evidence="1 2" key="1">
    <citation type="journal article" date="2019" name="Nat. Ecol. Evol.">
        <title>Megaphylogeny resolves global patterns of mushroom evolution.</title>
        <authorList>
            <person name="Varga T."/>
            <person name="Krizsan K."/>
            <person name="Foldi C."/>
            <person name="Dima B."/>
            <person name="Sanchez-Garcia M."/>
            <person name="Sanchez-Ramirez S."/>
            <person name="Szollosi G.J."/>
            <person name="Szarkandi J.G."/>
            <person name="Papp V."/>
            <person name="Albert L."/>
            <person name="Andreopoulos W."/>
            <person name="Angelini C."/>
            <person name="Antonin V."/>
            <person name="Barry K.W."/>
            <person name="Bougher N.L."/>
            <person name="Buchanan P."/>
            <person name="Buyck B."/>
            <person name="Bense V."/>
            <person name="Catcheside P."/>
            <person name="Chovatia M."/>
            <person name="Cooper J."/>
            <person name="Damon W."/>
            <person name="Desjardin D."/>
            <person name="Finy P."/>
            <person name="Geml J."/>
            <person name="Haridas S."/>
            <person name="Hughes K."/>
            <person name="Justo A."/>
            <person name="Karasinski D."/>
            <person name="Kautmanova I."/>
            <person name="Kiss B."/>
            <person name="Kocsube S."/>
            <person name="Kotiranta H."/>
            <person name="LaButti K.M."/>
            <person name="Lechner B.E."/>
            <person name="Liimatainen K."/>
            <person name="Lipzen A."/>
            <person name="Lukacs Z."/>
            <person name="Mihaltcheva S."/>
            <person name="Morgado L.N."/>
            <person name="Niskanen T."/>
            <person name="Noordeloos M.E."/>
            <person name="Ohm R.A."/>
            <person name="Ortiz-Santana B."/>
            <person name="Ovrebo C."/>
            <person name="Racz N."/>
            <person name="Riley R."/>
            <person name="Savchenko A."/>
            <person name="Shiryaev A."/>
            <person name="Soop K."/>
            <person name="Spirin V."/>
            <person name="Szebenyi C."/>
            <person name="Tomsovsky M."/>
            <person name="Tulloss R.E."/>
            <person name="Uehling J."/>
            <person name="Grigoriev I.V."/>
            <person name="Vagvolgyi C."/>
            <person name="Papp T."/>
            <person name="Martin F.M."/>
            <person name="Miettinen O."/>
            <person name="Hibbett D.S."/>
            <person name="Nagy L.G."/>
        </authorList>
    </citation>
    <scope>NUCLEOTIDE SEQUENCE [LARGE SCALE GENOMIC DNA]</scope>
    <source>
        <strain evidence="1 2">OMC1185</strain>
    </source>
</reference>
<dbReference type="OrthoDB" id="10003767at2759"/>
<proteinExistence type="predicted"/>
<dbReference type="Proteomes" id="UP000305948">
    <property type="component" value="Unassembled WGS sequence"/>
</dbReference>
<dbReference type="PANTHER" id="PTHR21310">
    <property type="entry name" value="AMINOGLYCOSIDE PHOSPHOTRANSFERASE-RELATED-RELATED"/>
    <property type="match status" value="1"/>
</dbReference>
<protein>
    <submittedName>
        <fullName evidence="1">Uncharacterized protein</fullName>
    </submittedName>
</protein>
<feature type="non-terminal residue" evidence="1">
    <location>
        <position position="397"/>
    </location>
</feature>
<keyword evidence="2" id="KW-1185">Reference proteome</keyword>
<gene>
    <name evidence="1" type="ORF">OE88DRAFT_1608098</name>
</gene>
<dbReference type="SUPFAM" id="SSF56112">
    <property type="entry name" value="Protein kinase-like (PK-like)"/>
    <property type="match status" value="1"/>
</dbReference>
<evidence type="ECO:0000313" key="2">
    <source>
        <dbReference type="Proteomes" id="UP000305948"/>
    </source>
</evidence>
<accession>A0A5C3NHS9</accession>
<feature type="non-terminal residue" evidence="1">
    <location>
        <position position="1"/>
    </location>
</feature>
<evidence type="ECO:0000313" key="1">
    <source>
        <dbReference type="EMBL" id="TFK53131.1"/>
    </source>
</evidence>
<dbReference type="PANTHER" id="PTHR21310:SF51">
    <property type="entry name" value="AMINOGLYCOSIDE PHOSPHOTRANSFERASE DOMAIN-CONTAINING PROTEIN"/>
    <property type="match status" value="1"/>
</dbReference>